<protein>
    <submittedName>
        <fullName evidence="3">MBL fold metallo-hydrolase</fullName>
    </submittedName>
</protein>
<organism evidence="3 4">
    <name type="scientific">Parasphingorhabdus litoris</name>
    <dbReference type="NCBI Taxonomy" id="394733"/>
    <lineage>
        <taxon>Bacteria</taxon>
        <taxon>Pseudomonadati</taxon>
        <taxon>Pseudomonadota</taxon>
        <taxon>Alphaproteobacteria</taxon>
        <taxon>Sphingomonadales</taxon>
        <taxon>Sphingomonadaceae</taxon>
        <taxon>Parasphingorhabdus</taxon>
    </lineage>
</organism>
<dbReference type="Pfam" id="PF23023">
    <property type="entry name" value="Anti-Pycsar_Apyc1"/>
    <property type="match status" value="1"/>
</dbReference>
<dbReference type="EMBL" id="BAAAEM010000002">
    <property type="protein sequence ID" value="GAA0471535.1"/>
    <property type="molecule type" value="Genomic_DNA"/>
</dbReference>
<dbReference type="PANTHER" id="PTHR46018:SF2">
    <property type="entry name" value="ZINC PHOSPHODIESTERASE ELAC PROTEIN 1"/>
    <property type="match status" value="1"/>
</dbReference>
<dbReference type="InterPro" id="IPR001279">
    <property type="entry name" value="Metallo-B-lactamas"/>
</dbReference>
<dbReference type="InterPro" id="IPR044094">
    <property type="entry name" value="AtsA-like_MBL-fold"/>
</dbReference>
<reference evidence="3 4" key="1">
    <citation type="journal article" date="2019" name="Int. J. Syst. Evol. Microbiol.">
        <title>The Global Catalogue of Microorganisms (GCM) 10K type strain sequencing project: providing services to taxonomists for standard genome sequencing and annotation.</title>
        <authorList>
            <consortium name="The Broad Institute Genomics Platform"/>
            <consortium name="The Broad Institute Genome Sequencing Center for Infectious Disease"/>
            <person name="Wu L."/>
            <person name="Ma J."/>
        </authorList>
    </citation>
    <scope>NUCLEOTIDE SEQUENCE [LARGE SCALE GENOMIC DNA]</scope>
    <source>
        <strain evidence="3 4">JCM 14162</strain>
    </source>
</reference>
<dbReference type="SMART" id="SM00849">
    <property type="entry name" value="Lactamase_B"/>
    <property type="match status" value="1"/>
</dbReference>
<dbReference type="SUPFAM" id="SSF56281">
    <property type="entry name" value="Metallo-hydrolase/oxidoreductase"/>
    <property type="match status" value="1"/>
</dbReference>
<evidence type="ECO:0000313" key="4">
    <source>
        <dbReference type="Proteomes" id="UP001500713"/>
    </source>
</evidence>
<dbReference type="Proteomes" id="UP001500713">
    <property type="component" value="Unassembled WGS sequence"/>
</dbReference>
<comment type="caution">
    <text evidence="3">The sequence shown here is derived from an EMBL/GenBank/DDBJ whole genome shotgun (WGS) entry which is preliminary data.</text>
</comment>
<accession>A0ABN1AAB1</accession>
<dbReference type="InterPro" id="IPR036866">
    <property type="entry name" value="RibonucZ/Hydroxyglut_hydro"/>
</dbReference>
<dbReference type="PANTHER" id="PTHR46018">
    <property type="entry name" value="ZINC PHOSPHODIESTERASE ELAC PROTEIN 1"/>
    <property type="match status" value="1"/>
</dbReference>
<evidence type="ECO:0000313" key="3">
    <source>
        <dbReference type="EMBL" id="GAA0471535.1"/>
    </source>
</evidence>
<sequence>MALLEKSHIIFGTIISASLLLVSCSNSQATGEAPSEDPTACRDNPIALQVLGSGGPIADDHRAGASNVLWIDGKARLLIDAGGGAFVRYGEAGVDFNDHDAILLTHLHGDHVSGLPALLNNGAFAARTEALTIAGPSGSAQFPSTTAYLDALIGKDDGALRYLHPYLSEDTALPRLSVQNIDAKKTGLQSILDQDDLTVDAIAVHHLDVPALAYVIRAKDKTLIFSGDQSFLSEDFVETLSNTKPDLLIMHNAITMADGQPRGLHRDPQSLGATAAALDAQTLLLTHHMQRAVKVQNDVNAAIAENFSGPILMADDLSCHPL</sequence>
<dbReference type="Gene3D" id="3.60.15.10">
    <property type="entry name" value="Ribonuclease Z/Hydroxyacylglutathione hydrolase-like"/>
    <property type="match status" value="1"/>
</dbReference>
<dbReference type="PROSITE" id="PS51257">
    <property type="entry name" value="PROKAR_LIPOPROTEIN"/>
    <property type="match status" value="1"/>
</dbReference>
<dbReference type="CDD" id="cd07719">
    <property type="entry name" value="arylsulfatase_AtsA-like_MBL-fold"/>
    <property type="match status" value="1"/>
</dbReference>
<evidence type="ECO:0000259" key="2">
    <source>
        <dbReference type="SMART" id="SM00849"/>
    </source>
</evidence>
<feature type="domain" description="Metallo-beta-lactamase" evidence="2">
    <location>
        <begin position="65"/>
        <end position="288"/>
    </location>
</feature>
<proteinExistence type="predicted"/>
<gene>
    <name evidence="3" type="ORF">GCM10009096_10670</name>
</gene>
<keyword evidence="1" id="KW-0378">Hydrolase</keyword>
<evidence type="ECO:0000256" key="1">
    <source>
        <dbReference type="ARBA" id="ARBA00022801"/>
    </source>
</evidence>
<name>A0ABN1AAB1_9SPHN</name>
<keyword evidence="4" id="KW-1185">Reference proteome</keyword>